<feature type="transmembrane region" description="Helical" evidence="13">
    <location>
        <begin position="12"/>
        <end position="31"/>
    </location>
</feature>
<keyword evidence="13" id="KW-0812">Transmembrane</keyword>
<proteinExistence type="inferred from homology"/>
<dbReference type="EMBL" id="VRTS01000007">
    <property type="protein sequence ID" value="TXK61077.1"/>
    <property type="molecule type" value="Genomic_DNA"/>
</dbReference>
<dbReference type="Pfam" id="PF00534">
    <property type="entry name" value="Glycos_transf_1"/>
    <property type="match status" value="1"/>
</dbReference>
<comment type="subcellular location">
    <subcellularLocation>
        <location evidence="1">Cell inner membrane</location>
        <topology evidence="1">Single-pass membrane protein</topology>
        <orientation evidence="1">Cytoplasmic side</orientation>
    </subcellularLocation>
    <subcellularLocation>
        <location evidence="13">Cell membrane</location>
    </subcellularLocation>
</comment>
<keyword evidence="7 13" id="KW-0808">Transferase</keyword>
<evidence type="ECO:0000256" key="11">
    <source>
        <dbReference type="PIRSR" id="PIRSR639901-1"/>
    </source>
</evidence>
<reference evidence="16 17" key="1">
    <citation type="submission" date="2019-08" db="EMBL/GenBank/DDBJ databases">
        <authorList>
            <person name="Karlyshev A.V."/>
        </authorList>
    </citation>
    <scope>NUCLEOTIDE SEQUENCE [LARGE SCALE GENOMIC DNA]</scope>
    <source>
        <strain evidence="16 17">Alg18-2.2</strain>
    </source>
</reference>
<evidence type="ECO:0000256" key="4">
    <source>
        <dbReference type="ARBA" id="ARBA00012621"/>
    </source>
</evidence>
<evidence type="ECO:0000256" key="12">
    <source>
        <dbReference type="PIRSR" id="PIRSR639901-2"/>
    </source>
</evidence>
<feature type="domain" description="Glycosyl transferase family 1" evidence="14">
    <location>
        <begin position="244"/>
        <end position="407"/>
    </location>
</feature>
<evidence type="ECO:0000256" key="7">
    <source>
        <dbReference type="ARBA" id="ARBA00022679"/>
    </source>
</evidence>
<evidence type="ECO:0000313" key="17">
    <source>
        <dbReference type="Proteomes" id="UP000321248"/>
    </source>
</evidence>
<comment type="similarity">
    <text evidence="3">Belongs to the glycosyltransferase group 1 family. Glycosyltransferase 30 subfamily.</text>
</comment>
<dbReference type="FunFam" id="3.40.50.11720:FF:000001">
    <property type="entry name" value="3-deoxy-D-manno-octulosonic acid transferase"/>
    <property type="match status" value="1"/>
</dbReference>
<keyword evidence="13" id="KW-1133">Transmembrane helix</keyword>
<keyword evidence="8" id="KW-0735">Signal-anchor</keyword>
<dbReference type="GO" id="GO:0009244">
    <property type="term" value="P:lipopolysaccharide core region biosynthetic process"/>
    <property type="evidence" value="ECO:0007669"/>
    <property type="project" value="UniProtKB-UniRule"/>
</dbReference>
<keyword evidence="13" id="KW-0448">Lipopolysaccharide biosynthesis</keyword>
<evidence type="ECO:0000256" key="3">
    <source>
        <dbReference type="ARBA" id="ARBA00006380"/>
    </source>
</evidence>
<keyword evidence="6" id="KW-0997">Cell inner membrane</keyword>
<evidence type="ECO:0000259" key="14">
    <source>
        <dbReference type="Pfam" id="PF00534"/>
    </source>
</evidence>
<evidence type="ECO:0000256" key="6">
    <source>
        <dbReference type="ARBA" id="ARBA00022519"/>
    </source>
</evidence>
<dbReference type="Gene3D" id="3.40.50.2000">
    <property type="entry name" value="Glycogen Phosphorylase B"/>
    <property type="match status" value="1"/>
</dbReference>
<gene>
    <name evidence="16" type="ORF">FU658_10995</name>
</gene>
<comment type="catalytic activity">
    <reaction evidence="10 13">
        <text>lipid IVA (E. coli) + CMP-3-deoxy-beta-D-manno-octulosonate = alpha-Kdo-(2-&gt;6)-lipid IVA (E. coli) + CMP + H(+)</text>
        <dbReference type="Rhea" id="RHEA:28066"/>
        <dbReference type="ChEBI" id="CHEBI:15378"/>
        <dbReference type="ChEBI" id="CHEBI:58603"/>
        <dbReference type="ChEBI" id="CHEBI:60364"/>
        <dbReference type="ChEBI" id="CHEBI:60377"/>
        <dbReference type="ChEBI" id="CHEBI:85987"/>
        <dbReference type="EC" id="2.4.99.12"/>
    </reaction>
</comment>
<dbReference type="SUPFAM" id="SSF53756">
    <property type="entry name" value="UDP-Glycosyltransferase/glycogen phosphorylase"/>
    <property type="match status" value="1"/>
</dbReference>
<dbReference type="GO" id="GO:0005886">
    <property type="term" value="C:plasma membrane"/>
    <property type="evidence" value="ECO:0007669"/>
    <property type="project" value="UniProtKB-SubCell"/>
</dbReference>
<keyword evidence="13" id="KW-1003">Cell membrane</keyword>
<dbReference type="FunFam" id="3.40.50.2000:FF:000032">
    <property type="entry name" value="3-deoxy-D-manno-octulosonic acid transferase"/>
    <property type="match status" value="1"/>
</dbReference>
<feature type="domain" description="3-deoxy-D-manno-octulosonic-acid transferase N-terminal" evidence="15">
    <location>
        <begin position="42"/>
        <end position="217"/>
    </location>
</feature>
<dbReference type="GO" id="GO:0009245">
    <property type="term" value="P:lipid A biosynthetic process"/>
    <property type="evidence" value="ECO:0007669"/>
    <property type="project" value="TreeGrafter"/>
</dbReference>
<comment type="pathway">
    <text evidence="2 13">Bacterial outer membrane biogenesis; LPS core biosynthesis.</text>
</comment>
<feature type="active site" description="Proton acceptor" evidence="11">
    <location>
        <position position="68"/>
    </location>
</feature>
<sequence length="445" mass="49259">MPAFSAARVQRGLYSLAMRLGLPLLLYHMVWRGLRYPEYFRRWDERLGVFTPLPVKPRIWLHAVSVGEVNAAAPLVEALQRRYPDHALLVTTITPTGSERARTLWGGDIEHVYLPWDLPGAVDRFFDASRPDVGLIMETEIWPNLYFGARARGIPMLIANARLSARSLRGYAPLRALIARAVSGVSVAAQSKLDADRLIELGADPARVQVAGNLKYHLRIAEGLPEAAAAWRATWGTQRPVWLAASTHPDEEPQVLSVHQALLRHRPDALLLWAPRHPERFEAVIDASRDAGLRTATRRVEALPSPGTQCFVIDTLGELLQFLPAVDACFVGGSLQAIGGHNVLEPAALGVPVLVGPHTFNFVEATRILDEAGALVRVRDAQALGRELLSLLADPDRRDAMGQAGRELVERQRGALERVMAAIEQVYRPDRRHDADAILQRKRGH</sequence>
<feature type="site" description="Transition state stabilizer" evidence="12">
    <location>
        <position position="215"/>
    </location>
</feature>
<dbReference type="Proteomes" id="UP000321248">
    <property type="component" value="Unassembled WGS sequence"/>
</dbReference>
<dbReference type="GO" id="GO:0043842">
    <property type="term" value="F:Kdo transferase activity"/>
    <property type="evidence" value="ECO:0007669"/>
    <property type="project" value="UniProtKB-EC"/>
</dbReference>
<dbReference type="RefSeq" id="WP_147892120.1">
    <property type="nucleotide sequence ID" value="NZ_VRTS01000007.1"/>
</dbReference>
<feature type="site" description="Transition state stabilizer" evidence="12">
    <location>
        <position position="138"/>
    </location>
</feature>
<comment type="caution">
    <text evidence="16">The sequence shown here is derived from an EMBL/GenBank/DDBJ whole genome shotgun (WGS) entry which is preliminary data.</text>
</comment>
<evidence type="ECO:0000259" key="15">
    <source>
        <dbReference type="Pfam" id="PF04413"/>
    </source>
</evidence>
<dbReference type="InterPro" id="IPR039901">
    <property type="entry name" value="Kdotransferase"/>
</dbReference>
<organism evidence="16 17">
    <name type="scientific">Alkalisalibacterium limincola</name>
    <dbReference type="NCBI Taxonomy" id="2699169"/>
    <lineage>
        <taxon>Bacteria</taxon>
        <taxon>Pseudomonadati</taxon>
        <taxon>Pseudomonadota</taxon>
        <taxon>Gammaproteobacteria</taxon>
        <taxon>Lysobacterales</taxon>
        <taxon>Lysobacteraceae</taxon>
        <taxon>Alkalisalibacterium</taxon>
    </lineage>
</organism>
<dbReference type="PANTHER" id="PTHR42755:SF1">
    <property type="entry name" value="3-DEOXY-D-MANNO-OCTULOSONIC ACID TRANSFERASE, MITOCHONDRIAL-RELATED"/>
    <property type="match status" value="1"/>
</dbReference>
<dbReference type="EC" id="2.4.99.12" evidence="4 13"/>
<dbReference type="InterPro" id="IPR007507">
    <property type="entry name" value="Glycos_transf_N"/>
</dbReference>
<evidence type="ECO:0000256" key="10">
    <source>
        <dbReference type="ARBA" id="ARBA00049183"/>
    </source>
</evidence>
<comment type="function">
    <text evidence="13">Involved in lipopolysaccharide (LPS) biosynthesis. Catalyzes the transfer of 3-deoxy-D-manno-octulosonate (Kdo) residue(s) from CMP-Kdo to lipid IV(A), the tetraacyldisaccharide-1,4'-bisphosphate precursor of lipid A.</text>
</comment>
<evidence type="ECO:0000313" key="16">
    <source>
        <dbReference type="EMBL" id="TXK61077.1"/>
    </source>
</evidence>
<evidence type="ECO:0000256" key="5">
    <source>
        <dbReference type="ARBA" id="ARBA00019077"/>
    </source>
</evidence>
<name>A0A5C8KL62_9GAMM</name>
<keyword evidence="13" id="KW-0472">Membrane</keyword>
<dbReference type="Gene3D" id="3.40.50.11720">
    <property type="entry name" value="3-Deoxy-D-manno-octulosonic-acid transferase, N-terminal domain"/>
    <property type="match status" value="1"/>
</dbReference>
<dbReference type="InterPro" id="IPR001296">
    <property type="entry name" value="Glyco_trans_1"/>
</dbReference>
<dbReference type="InterPro" id="IPR038107">
    <property type="entry name" value="Glycos_transf_N_sf"/>
</dbReference>
<evidence type="ECO:0000256" key="2">
    <source>
        <dbReference type="ARBA" id="ARBA00004713"/>
    </source>
</evidence>
<dbReference type="UniPathway" id="UPA00958"/>
<accession>A0A5C8KL62</accession>
<dbReference type="Pfam" id="PF04413">
    <property type="entry name" value="Glycos_transf_N"/>
    <property type="match status" value="1"/>
</dbReference>
<dbReference type="OrthoDB" id="9789797at2"/>
<evidence type="ECO:0000256" key="8">
    <source>
        <dbReference type="ARBA" id="ARBA00022968"/>
    </source>
</evidence>
<dbReference type="NCBIfam" id="NF004388">
    <property type="entry name" value="PRK05749.1-4"/>
    <property type="match status" value="1"/>
</dbReference>
<dbReference type="AlphaFoldDB" id="A0A5C8KL62"/>
<dbReference type="PANTHER" id="PTHR42755">
    <property type="entry name" value="3-DEOXY-MANNO-OCTULOSONATE CYTIDYLYLTRANSFERASE"/>
    <property type="match status" value="1"/>
</dbReference>
<evidence type="ECO:0000256" key="9">
    <source>
        <dbReference type="ARBA" id="ARBA00031445"/>
    </source>
</evidence>
<protein>
    <recommendedName>
        <fullName evidence="5 13">3-deoxy-D-manno-octulosonic acid transferase</fullName>
        <shortName evidence="13">Kdo transferase</shortName>
        <ecNumber evidence="4 13">2.4.99.12</ecNumber>
    </recommendedName>
    <alternativeName>
        <fullName evidence="9 13">Lipid IV(A) 3-deoxy-D-manno-octulosonic acid transferase</fullName>
    </alternativeName>
</protein>
<keyword evidence="17" id="KW-1185">Reference proteome</keyword>
<evidence type="ECO:0000256" key="1">
    <source>
        <dbReference type="ARBA" id="ARBA00004388"/>
    </source>
</evidence>
<evidence type="ECO:0000256" key="13">
    <source>
        <dbReference type="RuleBase" id="RU365103"/>
    </source>
</evidence>